<dbReference type="EMBL" id="LJIJ01000264">
    <property type="protein sequence ID" value="ODM99652.1"/>
    <property type="molecule type" value="Genomic_DNA"/>
</dbReference>
<dbReference type="PROSITE" id="PS50240">
    <property type="entry name" value="TRYPSIN_DOM"/>
    <property type="match status" value="1"/>
</dbReference>
<dbReference type="InterPro" id="IPR033116">
    <property type="entry name" value="TRYPSIN_SER"/>
</dbReference>
<keyword evidence="4" id="KW-0732">Signal</keyword>
<dbReference type="InterPro" id="IPR043504">
    <property type="entry name" value="Peptidase_S1_PA_chymotrypsin"/>
</dbReference>
<evidence type="ECO:0000256" key="2">
    <source>
        <dbReference type="ARBA" id="ARBA00024195"/>
    </source>
</evidence>
<dbReference type="InterPro" id="IPR009003">
    <property type="entry name" value="Peptidase_S1_PA"/>
</dbReference>
<feature type="signal peptide" evidence="4">
    <location>
        <begin position="1"/>
        <end position="20"/>
    </location>
</feature>
<dbReference type="GO" id="GO:0006508">
    <property type="term" value="P:proteolysis"/>
    <property type="evidence" value="ECO:0007669"/>
    <property type="project" value="UniProtKB-KW"/>
</dbReference>
<dbReference type="PRINTS" id="PR00722">
    <property type="entry name" value="CHYMOTRYPSIN"/>
</dbReference>
<comment type="caution">
    <text evidence="6">The sequence shown here is derived from an EMBL/GenBank/DDBJ whole genome shotgun (WGS) entry which is preliminary data.</text>
</comment>
<name>A0A1D2N319_ORCCI</name>
<keyword evidence="3" id="KW-0378">Hydrolase</keyword>
<evidence type="ECO:0000259" key="5">
    <source>
        <dbReference type="PROSITE" id="PS50240"/>
    </source>
</evidence>
<dbReference type="FunFam" id="2.40.10.10:FF:000068">
    <property type="entry name" value="transmembrane protease serine 2"/>
    <property type="match status" value="1"/>
</dbReference>
<dbReference type="PROSITE" id="PS00134">
    <property type="entry name" value="TRYPSIN_HIS"/>
    <property type="match status" value="1"/>
</dbReference>
<sequence>MNKIILIYILISGISLEINGDESSDFPFEAIPRVINGRKAGWGEFPFQIGLYNHQGFSCGGSIITVNGKQLILTAAHCIDKKLDPRFYHVTAGNLFRNTKESTQQWRQVVKFAVHKDYNKDKGHINDIALLRLHKPFAVNYYVSPVSLPPRGEKIGITAVVSGWGITNVIDPTSNALLTATITVWPDSICSAAVPFYDPSAMLCAGSYRGSCKGDSGGPLLDKKTNQLAGVVSYGVEFCTKPNKPGFYVRVSSYIDWIEEQARDL</sequence>
<reference evidence="6 7" key="1">
    <citation type="journal article" date="2016" name="Genome Biol. Evol.">
        <title>Gene Family Evolution Reflects Adaptation to Soil Environmental Stressors in the Genome of the Collembolan Orchesella cincta.</title>
        <authorList>
            <person name="Faddeeva-Vakhrusheva A."/>
            <person name="Derks M.F."/>
            <person name="Anvar S.Y."/>
            <person name="Agamennone V."/>
            <person name="Suring W."/>
            <person name="Smit S."/>
            <person name="van Straalen N.M."/>
            <person name="Roelofs D."/>
        </authorList>
    </citation>
    <scope>NUCLEOTIDE SEQUENCE [LARGE SCALE GENOMIC DNA]</scope>
    <source>
        <tissue evidence="6">Mixed pool</tissue>
    </source>
</reference>
<keyword evidence="3" id="KW-0720">Serine protease</keyword>
<protein>
    <submittedName>
        <fullName evidence="6">Plasma kallikrein</fullName>
    </submittedName>
</protein>
<dbReference type="Pfam" id="PF00089">
    <property type="entry name" value="Trypsin"/>
    <property type="match status" value="1"/>
</dbReference>
<comment type="similarity">
    <text evidence="2">Belongs to the peptidase S1 family. CLIP subfamily.</text>
</comment>
<keyword evidence="3" id="KW-0645">Protease</keyword>
<evidence type="ECO:0000256" key="3">
    <source>
        <dbReference type="RuleBase" id="RU363034"/>
    </source>
</evidence>
<evidence type="ECO:0000256" key="4">
    <source>
        <dbReference type="SAM" id="SignalP"/>
    </source>
</evidence>
<keyword evidence="1" id="KW-1015">Disulfide bond</keyword>
<dbReference type="SMART" id="SM00020">
    <property type="entry name" value="Tryp_SPc"/>
    <property type="match status" value="1"/>
</dbReference>
<dbReference type="Proteomes" id="UP000094527">
    <property type="component" value="Unassembled WGS sequence"/>
</dbReference>
<accession>A0A1D2N319</accession>
<proteinExistence type="inferred from homology"/>
<dbReference type="STRING" id="48709.A0A1D2N319"/>
<organism evidence="6 7">
    <name type="scientific">Orchesella cincta</name>
    <name type="common">Springtail</name>
    <name type="synonym">Podura cincta</name>
    <dbReference type="NCBI Taxonomy" id="48709"/>
    <lineage>
        <taxon>Eukaryota</taxon>
        <taxon>Metazoa</taxon>
        <taxon>Ecdysozoa</taxon>
        <taxon>Arthropoda</taxon>
        <taxon>Hexapoda</taxon>
        <taxon>Collembola</taxon>
        <taxon>Entomobryomorpha</taxon>
        <taxon>Entomobryoidea</taxon>
        <taxon>Orchesellidae</taxon>
        <taxon>Orchesellinae</taxon>
        <taxon>Orchesella</taxon>
    </lineage>
</organism>
<dbReference type="OrthoDB" id="8440449at2759"/>
<dbReference type="InterPro" id="IPR051487">
    <property type="entry name" value="Ser/Thr_Proteases_Immune/Dev"/>
</dbReference>
<feature type="chain" id="PRO_5008904959" evidence="4">
    <location>
        <begin position="21"/>
        <end position="265"/>
    </location>
</feature>
<evidence type="ECO:0000313" key="6">
    <source>
        <dbReference type="EMBL" id="ODM99652.1"/>
    </source>
</evidence>
<dbReference type="PROSITE" id="PS00135">
    <property type="entry name" value="TRYPSIN_SER"/>
    <property type="match status" value="1"/>
</dbReference>
<keyword evidence="7" id="KW-1185">Reference proteome</keyword>
<evidence type="ECO:0000256" key="1">
    <source>
        <dbReference type="ARBA" id="ARBA00023157"/>
    </source>
</evidence>
<dbReference type="GO" id="GO:0004252">
    <property type="term" value="F:serine-type endopeptidase activity"/>
    <property type="evidence" value="ECO:0007669"/>
    <property type="project" value="InterPro"/>
</dbReference>
<dbReference type="Gene3D" id="2.40.10.10">
    <property type="entry name" value="Trypsin-like serine proteases"/>
    <property type="match status" value="1"/>
</dbReference>
<gene>
    <name evidence="6" type="ORF">Ocin01_07024</name>
</gene>
<dbReference type="AlphaFoldDB" id="A0A1D2N319"/>
<evidence type="ECO:0000313" key="7">
    <source>
        <dbReference type="Proteomes" id="UP000094527"/>
    </source>
</evidence>
<dbReference type="InterPro" id="IPR018114">
    <property type="entry name" value="TRYPSIN_HIS"/>
</dbReference>
<dbReference type="InterPro" id="IPR001314">
    <property type="entry name" value="Peptidase_S1A"/>
</dbReference>
<dbReference type="SUPFAM" id="SSF50494">
    <property type="entry name" value="Trypsin-like serine proteases"/>
    <property type="match status" value="1"/>
</dbReference>
<feature type="domain" description="Peptidase S1" evidence="5">
    <location>
        <begin position="34"/>
        <end position="263"/>
    </location>
</feature>
<dbReference type="InterPro" id="IPR001254">
    <property type="entry name" value="Trypsin_dom"/>
</dbReference>
<dbReference type="CDD" id="cd00190">
    <property type="entry name" value="Tryp_SPc"/>
    <property type="match status" value="1"/>
</dbReference>
<dbReference type="PANTHER" id="PTHR24256">
    <property type="entry name" value="TRYPTASE-RELATED"/>
    <property type="match status" value="1"/>
</dbReference>
<dbReference type="OMA" id="DKGHIND"/>